<feature type="transmembrane region" description="Helical" evidence="1">
    <location>
        <begin position="374"/>
        <end position="393"/>
    </location>
</feature>
<feature type="transmembrane region" description="Helical" evidence="1">
    <location>
        <begin position="439"/>
        <end position="462"/>
    </location>
</feature>
<evidence type="ECO:0000256" key="1">
    <source>
        <dbReference type="SAM" id="Phobius"/>
    </source>
</evidence>
<feature type="transmembrane region" description="Helical" evidence="1">
    <location>
        <begin position="215"/>
        <end position="236"/>
    </location>
</feature>
<keyword evidence="1" id="KW-1133">Transmembrane helix</keyword>
<feature type="transmembrane region" description="Helical" evidence="1">
    <location>
        <begin position="400"/>
        <end position="419"/>
    </location>
</feature>
<evidence type="ECO:0000313" key="2">
    <source>
        <dbReference type="EMBL" id="QEO13539.1"/>
    </source>
</evidence>
<feature type="transmembrane region" description="Helical" evidence="1">
    <location>
        <begin position="242"/>
        <end position="263"/>
    </location>
</feature>
<organism evidence="2 3">
    <name type="scientific">Agromyces intestinalis</name>
    <dbReference type="NCBI Taxonomy" id="2592652"/>
    <lineage>
        <taxon>Bacteria</taxon>
        <taxon>Bacillati</taxon>
        <taxon>Actinomycetota</taxon>
        <taxon>Actinomycetes</taxon>
        <taxon>Micrococcales</taxon>
        <taxon>Microbacteriaceae</taxon>
        <taxon>Agromyces</taxon>
    </lineage>
</organism>
<proteinExistence type="predicted"/>
<evidence type="ECO:0000313" key="3">
    <source>
        <dbReference type="Proteomes" id="UP000324678"/>
    </source>
</evidence>
<keyword evidence="3" id="KW-1185">Reference proteome</keyword>
<reference evidence="2 3" key="1">
    <citation type="submission" date="2019-09" db="EMBL/GenBank/DDBJ databases">
        <title>Genome sequencing of strain KACC 19306.</title>
        <authorList>
            <person name="Heo J."/>
            <person name="Kim S.-J."/>
            <person name="Kim J.-S."/>
            <person name="Hong S.-B."/>
            <person name="Kwon S.-W."/>
        </authorList>
    </citation>
    <scope>NUCLEOTIDE SEQUENCE [LARGE SCALE GENOMIC DNA]</scope>
    <source>
        <strain evidence="2 3">KACC 19306</strain>
    </source>
</reference>
<name>A0A5C1YEU1_9MICO</name>
<protein>
    <submittedName>
        <fullName evidence="2">Uncharacterized protein</fullName>
    </submittedName>
</protein>
<sequence length="641" mass="66819">MSWGDLAFAGAAAVLLLFVPGLALGLVAGLRGLWLWAGAPVFAVTAITIAGVVSPLIGVRWSLWSVVIAVAMLGLVVAGLRAILRWRRGGEQDAPARSRWIWIAAPVVAAIVIVAQCVLSIGRPDAVSQTFDNVFHLNAIRYVLDTGTSSPFVVGLMSSPAQWFYPAGWHAIAALLVQLTGVSIPVAANATWITFAAVVWPVGAVLLARVFGGSASAVAIGAAAGATAVPAFPLLMSTYGVLYPYGAGLAALPFALAVTTAALRLGRVRTGLSVTGDVVVLLGALPALALTHPGAFMAWLALSVPLVVVALARRIRRAGWRGSVWPVVAFAAYLVAGVVAVRVLRPPLEATLWPPTGTLGQAIGEVLVASPDRAPVPFVVAAFLIVGLIALGRRHRAPDLALIGLFATAGALYVVVAGVSSATLRNWITAAWYNNTPRLAALLVIPIVVVAAVGVAAAWEWLLARPRVARLGRAATATIATVAAVLLLAGSQTGAIWSGITKAQASYNMADGAWLLSDDEVALLEELDDLVPEGALIAGNPWTGTGLAYAFADRQVLMPHILAYVDPAGGVINQELATGDPSVCDALAEHDVRYILDFGDREVHGGHHEGYEGVENLEESDAVQLVREIGDARLYEVTICR</sequence>
<dbReference type="Proteomes" id="UP000324678">
    <property type="component" value="Chromosome"/>
</dbReference>
<keyword evidence="1" id="KW-0812">Transmembrane</keyword>
<keyword evidence="1" id="KW-0472">Membrane</keyword>
<dbReference type="AlphaFoldDB" id="A0A5C1YEU1"/>
<dbReference type="KEGG" id="ail:FLP10_03240"/>
<dbReference type="EMBL" id="CP043505">
    <property type="protein sequence ID" value="QEO13539.1"/>
    <property type="molecule type" value="Genomic_DNA"/>
</dbReference>
<feature type="transmembrane region" description="Helical" evidence="1">
    <location>
        <begin position="324"/>
        <end position="344"/>
    </location>
</feature>
<dbReference type="InterPro" id="IPR046671">
    <property type="entry name" value="DUF6541"/>
</dbReference>
<dbReference type="Pfam" id="PF20176">
    <property type="entry name" value="DUF6541"/>
    <property type="match status" value="1"/>
</dbReference>
<feature type="transmembrane region" description="Helical" evidence="1">
    <location>
        <begin position="6"/>
        <end position="27"/>
    </location>
</feature>
<feature type="transmembrane region" description="Helical" evidence="1">
    <location>
        <begin position="163"/>
        <end position="184"/>
    </location>
</feature>
<accession>A0A5C1YEU1</accession>
<feature type="transmembrane region" description="Helical" evidence="1">
    <location>
        <begin position="270"/>
        <end position="289"/>
    </location>
</feature>
<feature type="transmembrane region" description="Helical" evidence="1">
    <location>
        <begin position="100"/>
        <end position="122"/>
    </location>
</feature>
<dbReference type="OrthoDB" id="3169698at2"/>
<gene>
    <name evidence="2" type="ORF">FLP10_03240</name>
</gene>
<feature type="transmembrane region" description="Helical" evidence="1">
    <location>
        <begin position="134"/>
        <end position="156"/>
    </location>
</feature>
<dbReference type="RefSeq" id="WP_149159562.1">
    <property type="nucleotide sequence ID" value="NZ_CP043505.1"/>
</dbReference>
<feature type="transmembrane region" description="Helical" evidence="1">
    <location>
        <begin position="474"/>
        <end position="497"/>
    </location>
</feature>
<feature type="transmembrane region" description="Helical" evidence="1">
    <location>
        <begin position="34"/>
        <end position="57"/>
    </location>
</feature>
<feature type="transmembrane region" description="Helical" evidence="1">
    <location>
        <begin position="63"/>
        <end position="84"/>
    </location>
</feature>
<feature type="transmembrane region" description="Helical" evidence="1">
    <location>
        <begin position="295"/>
        <end position="312"/>
    </location>
</feature>